<dbReference type="GO" id="GO:0020037">
    <property type="term" value="F:heme binding"/>
    <property type="evidence" value="ECO:0007669"/>
    <property type="project" value="InterPro"/>
</dbReference>
<comment type="cofactor">
    <cofactor evidence="1 7">
        <name>heme</name>
        <dbReference type="ChEBI" id="CHEBI:30413"/>
    </cofactor>
</comment>
<evidence type="ECO:0000256" key="5">
    <source>
        <dbReference type="ARBA" id="ARBA00023004"/>
    </source>
</evidence>
<proteinExistence type="inferred from homology"/>
<evidence type="ECO:0008006" key="11">
    <source>
        <dbReference type="Google" id="ProtNLM"/>
    </source>
</evidence>
<organism evidence="9 10">
    <name type="scientific">Exophiala oligosperma</name>
    <dbReference type="NCBI Taxonomy" id="215243"/>
    <lineage>
        <taxon>Eukaryota</taxon>
        <taxon>Fungi</taxon>
        <taxon>Dikarya</taxon>
        <taxon>Ascomycota</taxon>
        <taxon>Pezizomycotina</taxon>
        <taxon>Eurotiomycetes</taxon>
        <taxon>Chaetothyriomycetidae</taxon>
        <taxon>Chaetothyriales</taxon>
        <taxon>Herpotrichiellaceae</taxon>
        <taxon>Exophiala</taxon>
    </lineage>
</organism>
<dbReference type="GeneID" id="27362584"/>
<dbReference type="Gene3D" id="1.10.630.10">
    <property type="entry name" value="Cytochrome P450"/>
    <property type="match status" value="1"/>
</dbReference>
<dbReference type="PRINTS" id="PR00463">
    <property type="entry name" value="EP450I"/>
</dbReference>
<keyword evidence="8" id="KW-0472">Membrane</keyword>
<dbReference type="PANTHER" id="PTHR46300:SF2">
    <property type="entry name" value="CYTOCHROME P450 MONOOXYGENASE ALNH-RELATED"/>
    <property type="match status" value="1"/>
</dbReference>
<dbReference type="CDD" id="cd11065">
    <property type="entry name" value="CYP64-like"/>
    <property type="match status" value="1"/>
</dbReference>
<dbReference type="PANTHER" id="PTHR46300">
    <property type="entry name" value="P450, PUTATIVE (EUROFUNG)-RELATED-RELATED"/>
    <property type="match status" value="1"/>
</dbReference>
<comment type="similarity">
    <text evidence="2">Belongs to the cytochrome P450 family.</text>
</comment>
<evidence type="ECO:0000256" key="8">
    <source>
        <dbReference type="SAM" id="Phobius"/>
    </source>
</evidence>
<dbReference type="SUPFAM" id="SSF48264">
    <property type="entry name" value="Cytochrome P450"/>
    <property type="match status" value="1"/>
</dbReference>
<keyword evidence="3 7" id="KW-0479">Metal-binding</keyword>
<name>A0A0D2AAV3_9EURO</name>
<keyword evidence="7" id="KW-0349">Heme</keyword>
<evidence type="ECO:0000256" key="1">
    <source>
        <dbReference type="ARBA" id="ARBA00001971"/>
    </source>
</evidence>
<dbReference type="HOGENOM" id="CLU_001570_2_1_1"/>
<dbReference type="AlphaFoldDB" id="A0A0D2AAV3"/>
<keyword evidence="6" id="KW-0503">Monooxygenase</keyword>
<dbReference type="GO" id="GO:0004497">
    <property type="term" value="F:monooxygenase activity"/>
    <property type="evidence" value="ECO:0007669"/>
    <property type="project" value="UniProtKB-KW"/>
</dbReference>
<dbReference type="Proteomes" id="UP000053342">
    <property type="component" value="Unassembled WGS sequence"/>
</dbReference>
<evidence type="ECO:0000256" key="7">
    <source>
        <dbReference type="PIRSR" id="PIRSR602401-1"/>
    </source>
</evidence>
<dbReference type="GO" id="GO:0005506">
    <property type="term" value="F:iron ion binding"/>
    <property type="evidence" value="ECO:0007669"/>
    <property type="project" value="InterPro"/>
</dbReference>
<dbReference type="STRING" id="215243.A0A0D2AAV3"/>
<keyword evidence="10" id="KW-1185">Reference proteome</keyword>
<evidence type="ECO:0000256" key="4">
    <source>
        <dbReference type="ARBA" id="ARBA00023002"/>
    </source>
</evidence>
<evidence type="ECO:0000256" key="6">
    <source>
        <dbReference type="ARBA" id="ARBA00023033"/>
    </source>
</evidence>
<evidence type="ECO:0000313" key="10">
    <source>
        <dbReference type="Proteomes" id="UP000053342"/>
    </source>
</evidence>
<reference evidence="9 10" key="1">
    <citation type="submission" date="2015-01" db="EMBL/GenBank/DDBJ databases">
        <title>The Genome Sequence of Exophiala oligosperma CBS72588.</title>
        <authorList>
            <consortium name="The Broad Institute Genomics Platform"/>
            <person name="Cuomo C."/>
            <person name="de Hoog S."/>
            <person name="Gorbushina A."/>
            <person name="Stielow B."/>
            <person name="Teixiera M."/>
            <person name="Abouelleil A."/>
            <person name="Chapman S.B."/>
            <person name="Priest M."/>
            <person name="Young S.K."/>
            <person name="Wortman J."/>
            <person name="Nusbaum C."/>
            <person name="Birren B."/>
        </authorList>
    </citation>
    <scope>NUCLEOTIDE SEQUENCE [LARGE SCALE GENOMIC DNA]</scope>
    <source>
        <strain evidence="9 10">CBS 72588</strain>
    </source>
</reference>
<keyword evidence="5 7" id="KW-0408">Iron</keyword>
<sequence length="514" mass="58656">MTMIPLANAPTTGVVVLLIIISLIYGVTVQGRRNARLPPGPPTLPIIGNLHQLPRDKGYLQFAKWAKEYGQIYSLKIASRTMIVISSRRLVKEIMDKKNSISGFRPPAYAVNNLIYKGDFLLLMNPDDAKFRRERKLIHQFYMDSVCEKRHLPYIIAESAQLMVDILNDSDRWSDHSTRYTNSLIMSTIYGFRTPSTDTVHLHRVLDIAHDLSRVIMPGKLPPVDIFPFLNYLPERLFDNWRSKCRNVAKKSDKLYAEFLDHVIERREKLGSKDTFADKVLEQKGDDAFTRHEVMYLLSTVLDAGTDTTSGAFNTLVQMLTQNQHILKDAQEEMDQVVGENRTPCWEDFGKLQLVVDNYALPKGSSIIVNISGLHHDEKKFPNALEFDPKNYEGKDGLATAYSNAANYEDRDHYGYGFGRRLCPGIHFAERSLFITFSKLIWGFDIAPAKDDQGRPVPINTDWATGYSGGAILHPDHFQTCIKVRSEKKREILLRDFEEAKKLFSTLDAPPREN</sequence>
<dbReference type="EMBL" id="KN847344">
    <property type="protein sequence ID" value="KIW37471.1"/>
    <property type="molecule type" value="Genomic_DNA"/>
</dbReference>
<keyword evidence="8" id="KW-0812">Transmembrane</keyword>
<dbReference type="GO" id="GO:0016705">
    <property type="term" value="F:oxidoreductase activity, acting on paired donors, with incorporation or reduction of molecular oxygen"/>
    <property type="evidence" value="ECO:0007669"/>
    <property type="project" value="InterPro"/>
</dbReference>
<evidence type="ECO:0000256" key="2">
    <source>
        <dbReference type="ARBA" id="ARBA00010617"/>
    </source>
</evidence>
<dbReference type="InterPro" id="IPR050364">
    <property type="entry name" value="Cytochrome_P450_fung"/>
</dbReference>
<dbReference type="OrthoDB" id="1103324at2759"/>
<keyword evidence="4" id="KW-0560">Oxidoreductase</keyword>
<gene>
    <name evidence="9" type="ORF">PV06_10510</name>
</gene>
<dbReference type="Pfam" id="PF00067">
    <property type="entry name" value="p450"/>
    <property type="match status" value="1"/>
</dbReference>
<evidence type="ECO:0000256" key="3">
    <source>
        <dbReference type="ARBA" id="ARBA00022723"/>
    </source>
</evidence>
<accession>A0A0D2AAV3</accession>
<evidence type="ECO:0000313" key="9">
    <source>
        <dbReference type="EMBL" id="KIW37471.1"/>
    </source>
</evidence>
<feature type="transmembrane region" description="Helical" evidence="8">
    <location>
        <begin position="6"/>
        <end position="27"/>
    </location>
</feature>
<keyword evidence="8" id="KW-1133">Transmembrane helix</keyword>
<protein>
    <recommendedName>
        <fullName evidence="11">Cytochrome P450</fullName>
    </recommendedName>
</protein>
<dbReference type="InterPro" id="IPR002401">
    <property type="entry name" value="Cyt_P450_E_grp-I"/>
</dbReference>
<dbReference type="InterPro" id="IPR036396">
    <property type="entry name" value="Cyt_P450_sf"/>
</dbReference>
<dbReference type="InterPro" id="IPR001128">
    <property type="entry name" value="Cyt_P450"/>
</dbReference>
<feature type="binding site" description="axial binding residue" evidence="7">
    <location>
        <position position="423"/>
    </location>
    <ligand>
        <name>heme</name>
        <dbReference type="ChEBI" id="CHEBI:30413"/>
    </ligand>
    <ligandPart>
        <name>Fe</name>
        <dbReference type="ChEBI" id="CHEBI:18248"/>
    </ligandPart>
</feature>
<dbReference type="VEuPathDB" id="FungiDB:PV06_10510"/>
<dbReference type="RefSeq" id="XP_016257687.1">
    <property type="nucleotide sequence ID" value="XM_016412067.1"/>
</dbReference>